<evidence type="ECO:0000256" key="2">
    <source>
        <dbReference type="SAM" id="MobiDB-lite"/>
    </source>
</evidence>
<gene>
    <name evidence="3" type="ORF">H9S92_12275</name>
</gene>
<reference evidence="3" key="1">
    <citation type="submission" date="2020-08" db="EMBL/GenBank/DDBJ databases">
        <title>Lewinella bacteria from marine environments.</title>
        <authorList>
            <person name="Zhong Y."/>
        </authorList>
    </citation>
    <scope>NUCLEOTIDE SEQUENCE</scope>
    <source>
        <strain evidence="3">KCTC 42187</strain>
    </source>
</reference>
<evidence type="ECO:0000313" key="4">
    <source>
        <dbReference type="Proteomes" id="UP000650081"/>
    </source>
</evidence>
<feature type="compositionally biased region" description="Low complexity" evidence="2">
    <location>
        <begin position="136"/>
        <end position="159"/>
    </location>
</feature>
<dbReference type="AlphaFoldDB" id="A0A923T8W2"/>
<name>A0A923T8W2_9BACT</name>
<feature type="region of interest" description="Disordered" evidence="2">
    <location>
        <begin position="122"/>
        <end position="159"/>
    </location>
</feature>
<protein>
    <submittedName>
        <fullName evidence="3">Uncharacterized protein</fullName>
    </submittedName>
</protein>
<proteinExistence type="predicted"/>
<dbReference type="Proteomes" id="UP000650081">
    <property type="component" value="Unassembled WGS sequence"/>
</dbReference>
<accession>A0A923T8W2</accession>
<keyword evidence="4" id="KW-1185">Reference proteome</keyword>
<evidence type="ECO:0000256" key="1">
    <source>
        <dbReference type="SAM" id="Coils"/>
    </source>
</evidence>
<feature type="coiled-coil region" evidence="1">
    <location>
        <begin position="5"/>
        <end position="39"/>
    </location>
</feature>
<organism evidence="3 4">
    <name type="scientific">Neolewinella lacunae</name>
    <dbReference type="NCBI Taxonomy" id="1517758"/>
    <lineage>
        <taxon>Bacteria</taxon>
        <taxon>Pseudomonadati</taxon>
        <taxon>Bacteroidota</taxon>
        <taxon>Saprospiria</taxon>
        <taxon>Saprospirales</taxon>
        <taxon>Lewinellaceae</taxon>
        <taxon>Neolewinella</taxon>
    </lineage>
</organism>
<keyword evidence="1" id="KW-0175">Coiled coil</keyword>
<sequence>MRSERVDISNEINRLKEQLESSEARLKQIDSQIGRLELDSLKSTALKISIGEKEPYLLANEYSQIGKLEKNEELTIISYAPDIERIKVYSPSLDTIGYVVKQVFIGSQIVNEFIKQPENIEYHKPQTENSSIQTGSRSQSRPTTDSSTSSQRRTSTYRTYYRGPRGGCYYINSSGNKIYVDKSKCN</sequence>
<dbReference type="EMBL" id="JACSIT010000114">
    <property type="protein sequence ID" value="MBC6994946.1"/>
    <property type="molecule type" value="Genomic_DNA"/>
</dbReference>
<evidence type="ECO:0000313" key="3">
    <source>
        <dbReference type="EMBL" id="MBC6994946.1"/>
    </source>
</evidence>
<comment type="caution">
    <text evidence="3">The sequence shown here is derived from an EMBL/GenBank/DDBJ whole genome shotgun (WGS) entry which is preliminary data.</text>
</comment>